<dbReference type="OrthoDB" id="762539at2759"/>
<protein>
    <recommendedName>
        <fullName evidence="3">Pentatricopeptide repeat-containing protein</fullName>
    </recommendedName>
</protein>
<dbReference type="Gene3D" id="1.25.40.10">
    <property type="entry name" value="Tetratricopeptide repeat domain"/>
    <property type="match status" value="2"/>
</dbReference>
<dbReference type="EMBL" id="PQIB02000008">
    <property type="protein sequence ID" value="RLN05288.1"/>
    <property type="molecule type" value="Genomic_DNA"/>
</dbReference>
<comment type="caution">
    <text evidence="1">The sequence shown here is derived from an EMBL/GenBank/DDBJ whole genome shotgun (WGS) entry which is preliminary data.</text>
</comment>
<organism evidence="1 2">
    <name type="scientific">Panicum miliaceum</name>
    <name type="common">Proso millet</name>
    <name type="synonym">Broomcorn millet</name>
    <dbReference type="NCBI Taxonomy" id="4540"/>
    <lineage>
        <taxon>Eukaryota</taxon>
        <taxon>Viridiplantae</taxon>
        <taxon>Streptophyta</taxon>
        <taxon>Embryophyta</taxon>
        <taxon>Tracheophyta</taxon>
        <taxon>Spermatophyta</taxon>
        <taxon>Magnoliopsida</taxon>
        <taxon>Liliopsida</taxon>
        <taxon>Poales</taxon>
        <taxon>Poaceae</taxon>
        <taxon>PACMAD clade</taxon>
        <taxon>Panicoideae</taxon>
        <taxon>Panicodae</taxon>
        <taxon>Paniceae</taxon>
        <taxon>Panicinae</taxon>
        <taxon>Panicum</taxon>
        <taxon>Panicum sect. Panicum</taxon>
    </lineage>
</organism>
<reference evidence="2" key="1">
    <citation type="journal article" date="2019" name="Nat. Commun.">
        <title>The genome of broomcorn millet.</title>
        <authorList>
            <person name="Zou C."/>
            <person name="Miki D."/>
            <person name="Li D."/>
            <person name="Tang Q."/>
            <person name="Xiao L."/>
            <person name="Rajput S."/>
            <person name="Deng P."/>
            <person name="Jia W."/>
            <person name="Huang R."/>
            <person name="Zhang M."/>
            <person name="Sun Y."/>
            <person name="Hu J."/>
            <person name="Fu X."/>
            <person name="Schnable P.S."/>
            <person name="Li F."/>
            <person name="Zhang H."/>
            <person name="Feng B."/>
            <person name="Zhu X."/>
            <person name="Liu R."/>
            <person name="Schnable J.C."/>
            <person name="Zhu J.-K."/>
            <person name="Zhang H."/>
        </authorList>
    </citation>
    <scope>NUCLEOTIDE SEQUENCE [LARGE SCALE GENOMIC DNA]</scope>
</reference>
<evidence type="ECO:0000313" key="1">
    <source>
        <dbReference type="EMBL" id="RLN05288.1"/>
    </source>
</evidence>
<dbReference type="InterPro" id="IPR011990">
    <property type="entry name" value="TPR-like_helical_dom_sf"/>
</dbReference>
<proteinExistence type="predicted"/>
<evidence type="ECO:0000313" key="2">
    <source>
        <dbReference type="Proteomes" id="UP000275267"/>
    </source>
</evidence>
<dbReference type="STRING" id="4540.A0A3L6RMG7"/>
<sequence length="527" mass="58802">MDYSSIRANICGQRYTDVMDKLQESREAYEDIERQYMFVLKRFRVTGQVFADSIRESEGAHLNPDFARGVLASCSEEMRRIREISEKQLCDSRSRMLAQCVLREASHNLVIKDVLYSLYNTAYCHVKDLEEKLNAISRICGAVVESIQRTREAFGTLQRCNDIIFGQATTRAQTPSQRAAAVPRLRAAAPDAGDAAALMVARAEAGDFAEARSIWAQLLHSSAAPCLPAAAPRLLPAYARLGRFDEILLAVRELSARDPAAARALYPLAVSCLGAAGELARMEDAVLEMGRLGLRVDSTTGDAFLRAYAAAGTVPQMEAAYRRHKRTGLLISRGAIRAVASAYISQQKYYKLGAFVTDVGLGRRDAGNLLWNLHLLSFAANFKMKSLQRAFLEMVAAGFRPDLTTFNIRAAAFSKMCMFWDLHLSADHMRRDGVTPDLVTHGCFVDAYLERRLARNLTFAFDRLDGNAEAVVATDGIIFEAFGKGGFHASSEALLEATGEKRRWTYYKLLGVYLRKQHRRNQVFWNY</sequence>
<name>A0A3L6RMG7_PANMI</name>
<accession>A0A3L6RMG7</accession>
<keyword evidence="2" id="KW-1185">Reference proteome</keyword>
<evidence type="ECO:0008006" key="3">
    <source>
        <dbReference type="Google" id="ProtNLM"/>
    </source>
</evidence>
<gene>
    <name evidence="1" type="ORF">C2845_PM13G22750</name>
</gene>
<dbReference type="AlphaFoldDB" id="A0A3L6RMG7"/>
<dbReference type="Proteomes" id="UP000275267">
    <property type="component" value="Unassembled WGS sequence"/>
</dbReference>
<dbReference type="PANTHER" id="PTHR47493:SF1">
    <property type="entry name" value="OS08G0520200 PROTEIN"/>
    <property type="match status" value="1"/>
</dbReference>
<dbReference type="PANTHER" id="PTHR47493">
    <property type="entry name" value="OS08G0520200 PROTEIN"/>
    <property type="match status" value="1"/>
</dbReference>